<dbReference type="EMBL" id="KP296186">
    <property type="protein sequence ID" value="AKN80759.1"/>
    <property type="molecule type" value="Genomic_DNA"/>
</dbReference>
<dbReference type="InterPro" id="IPR027417">
    <property type="entry name" value="P-loop_NTPase"/>
</dbReference>
<name>A0A0R7EZ11_9BBAC</name>
<accession>A0A0R7EZ11</accession>
<proteinExistence type="predicted"/>
<keyword evidence="2" id="KW-0067">ATP-binding</keyword>
<dbReference type="CDD" id="cd18809">
    <property type="entry name" value="SF1_C_RecD"/>
    <property type="match status" value="1"/>
</dbReference>
<dbReference type="OrthoDB" id="5394at10239"/>
<gene>
    <name evidence="2" type="primary">DNA-helicase-2</name>
</gene>
<organism evidence="2 3">
    <name type="scientific">Diatraea saccharalis granulovirus</name>
    <dbReference type="NCBI Taxonomy" id="1675862"/>
    <lineage>
        <taxon>Viruses</taxon>
        <taxon>Viruses incertae sedis</taxon>
        <taxon>Naldaviricetes</taxon>
        <taxon>Lefavirales</taxon>
        <taxon>Baculoviridae</taxon>
        <taxon>Betabaculovirus</taxon>
        <taxon>Betabaculovirus disaccharalis</taxon>
    </lineage>
</organism>
<dbReference type="RefSeq" id="YP_009182312.1">
    <property type="nucleotide sequence ID" value="NC_028491.1"/>
</dbReference>
<dbReference type="InterPro" id="IPR051055">
    <property type="entry name" value="PIF1_helicase"/>
</dbReference>
<keyword evidence="2" id="KW-0347">Helicase</keyword>
<dbReference type="SUPFAM" id="SSF52540">
    <property type="entry name" value="P-loop containing nucleoside triphosphate hydrolases"/>
    <property type="match status" value="2"/>
</dbReference>
<protein>
    <submittedName>
        <fullName evidence="2">DNA-helicase-2</fullName>
    </submittedName>
</protein>
<dbReference type="Proteomes" id="UP000203433">
    <property type="component" value="Segment"/>
</dbReference>
<evidence type="ECO:0000313" key="3">
    <source>
        <dbReference type="Proteomes" id="UP000203433"/>
    </source>
</evidence>
<feature type="domain" description="DNA helicase Pif1-like DEAD-box helicase" evidence="1">
    <location>
        <begin position="23"/>
        <end position="191"/>
    </location>
</feature>
<dbReference type="Gene3D" id="3.40.50.300">
    <property type="entry name" value="P-loop containing nucleotide triphosphate hydrolases"/>
    <property type="match status" value="2"/>
</dbReference>
<evidence type="ECO:0000259" key="1">
    <source>
        <dbReference type="Pfam" id="PF05970"/>
    </source>
</evidence>
<dbReference type="GO" id="GO:0006281">
    <property type="term" value="P:DNA repair"/>
    <property type="evidence" value="ECO:0007669"/>
    <property type="project" value="InterPro"/>
</dbReference>
<keyword evidence="2" id="KW-0547">Nucleotide-binding</keyword>
<reference evidence="2 3" key="1">
    <citation type="journal article" date="2015" name="J. Virol.">
        <title>A betabaculovirus-encoded gp64 homolog is a functional envelope fusion protein.</title>
        <authorList>
            <person name="Ardisson-Araujo D.M."/>
            <person name="Melo F.L."/>
            <person name="Clem R.J."/>
            <person name="Wolff J.L."/>
            <person name="Ribeiro B.M."/>
        </authorList>
    </citation>
    <scope>NUCLEOTIDE SEQUENCE [LARGE SCALE GENOMIC DNA]</scope>
    <source>
        <strain evidence="2 3">Parana-2009</strain>
    </source>
</reference>
<keyword evidence="3" id="KW-1185">Reference proteome</keyword>
<dbReference type="InterPro" id="IPR010285">
    <property type="entry name" value="DNA_helicase_pif1-like_DEAD"/>
</dbReference>
<dbReference type="GO" id="GO:0003678">
    <property type="term" value="F:DNA helicase activity"/>
    <property type="evidence" value="ECO:0007669"/>
    <property type="project" value="InterPro"/>
</dbReference>
<dbReference type="KEGG" id="vg:26373966"/>
<keyword evidence="2" id="KW-0378">Hydrolase</keyword>
<dbReference type="GeneID" id="26373966"/>
<sequence>MAQNSCCTVAEEVTHTQKCVIKKLNARQQALFDAVANVDYFPPIFVSGSAGTGKSALLVALRNYWQREQDKNVCVTAFTHLAARNIEGKTCHSVFGFDFKMNLDNRPITLPDYLIIDEISMLPSKMLDDIDLVLRKNSKNYHTPFGGVNVIVFGDLYQLQPVGARPPYEADVWSVFSLYELTENMRQSESEYMQNLNLIRVGNIKGLDYFDKLVMKPYPTIKDSIAYTSLVSTHKECDNINEKCYKFLKGTKDDEVMWCKLESVKRTHQHTTVFNAGQKTIIFKPIIRLFPGARVMITHTTDWFCNGDAGIVERIESPRVYIRREYDDQVRPLDPITLHFSSQLKDYVESVTGLPLSYGWAATIHKAQGITVKNLIVYPDCIFAPGQAYVAISRTTHSEGLRLTNKIPISRVHDMSFITKVYEEMENYEI</sequence>
<dbReference type="PANTHER" id="PTHR47642:SF6">
    <property type="entry name" value="ATP-DEPENDENT DNA HELICASE"/>
    <property type="match status" value="1"/>
</dbReference>
<dbReference type="GO" id="GO:0000723">
    <property type="term" value="P:telomere maintenance"/>
    <property type="evidence" value="ECO:0007669"/>
    <property type="project" value="InterPro"/>
</dbReference>
<evidence type="ECO:0000313" key="2">
    <source>
        <dbReference type="EMBL" id="AKN80759.1"/>
    </source>
</evidence>
<dbReference type="Pfam" id="PF05970">
    <property type="entry name" value="PIF1"/>
    <property type="match status" value="1"/>
</dbReference>
<dbReference type="PANTHER" id="PTHR47642">
    <property type="entry name" value="ATP-DEPENDENT DNA HELICASE"/>
    <property type="match status" value="1"/>
</dbReference>